<reference evidence="1" key="1">
    <citation type="submission" date="2022-08" db="UniProtKB">
        <authorList>
            <consortium name="EnsemblMetazoa"/>
        </authorList>
    </citation>
    <scope>IDENTIFICATION</scope>
    <source>
        <strain evidence="1">05x7-T-G4-1.051#20</strain>
    </source>
</reference>
<protein>
    <submittedName>
        <fullName evidence="1">Uncharacterized protein</fullName>
    </submittedName>
</protein>
<accession>A0A8W8M777</accession>
<sequence>MLQLVLDNNTGHALVTESLETMLIVSQFLKEQKEKSPSSRLQDQCCNLVKKFLQVVPVQCKQQFQASFQVQE</sequence>
<dbReference type="AlphaFoldDB" id="A0A8W8M777"/>
<dbReference type="Proteomes" id="UP000005408">
    <property type="component" value="Unassembled WGS sequence"/>
</dbReference>
<proteinExistence type="predicted"/>
<dbReference type="EnsemblMetazoa" id="G3129.3">
    <property type="protein sequence ID" value="G3129.3:cds"/>
    <property type="gene ID" value="G3129"/>
</dbReference>
<organism evidence="1 2">
    <name type="scientific">Magallana gigas</name>
    <name type="common">Pacific oyster</name>
    <name type="synonym">Crassostrea gigas</name>
    <dbReference type="NCBI Taxonomy" id="29159"/>
    <lineage>
        <taxon>Eukaryota</taxon>
        <taxon>Metazoa</taxon>
        <taxon>Spiralia</taxon>
        <taxon>Lophotrochozoa</taxon>
        <taxon>Mollusca</taxon>
        <taxon>Bivalvia</taxon>
        <taxon>Autobranchia</taxon>
        <taxon>Pteriomorphia</taxon>
        <taxon>Ostreida</taxon>
        <taxon>Ostreoidea</taxon>
        <taxon>Ostreidae</taxon>
        <taxon>Magallana</taxon>
    </lineage>
</organism>
<name>A0A8W8M777_MAGGI</name>
<keyword evidence="2" id="KW-1185">Reference proteome</keyword>
<evidence type="ECO:0000313" key="2">
    <source>
        <dbReference type="Proteomes" id="UP000005408"/>
    </source>
</evidence>
<evidence type="ECO:0000313" key="1">
    <source>
        <dbReference type="EnsemblMetazoa" id="G3129.3:cds"/>
    </source>
</evidence>